<dbReference type="Proteomes" id="UP000501168">
    <property type="component" value="Chromosome"/>
</dbReference>
<dbReference type="AlphaFoldDB" id="A0A6G9IC27"/>
<dbReference type="SUPFAM" id="SSF52540">
    <property type="entry name" value="P-loop containing nucleoside triphosphate hydrolases"/>
    <property type="match status" value="1"/>
</dbReference>
<dbReference type="InterPro" id="IPR006073">
    <property type="entry name" value="GTP-bd"/>
</dbReference>
<feature type="domain" description="G" evidence="1">
    <location>
        <begin position="8"/>
        <end position="152"/>
    </location>
</feature>
<dbReference type="PANTHER" id="PTHR42714">
    <property type="entry name" value="TRNA MODIFICATION GTPASE GTPBP3"/>
    <property type="match status" value="1"/>
</dbReference>
<evidence type="ECO:0000313" key="2">
    <source>
        <dbReference type="EMBL" id="QIQ21264.1"/>
    </source>
</evidence>
<name>A0A6G9IC27_9GAMM</name>
<dbReference type="PANTHER" id="PTHR42714:SF7">
    <property type="entry name" value="G DOMAIN-CONTAINING PROTEIN"/>
    <property type="match status" value="1"/>
</dbReference>
<reference evidence="2 3" key="1">
    <citation type="submission" date="2020-03" db="EMBL/GenBank/DDBJ databases">
        <title>Complete genome sequence of Orbus sp. IPMB12 (BCRC 80908).</title>
        <authorList>
            <person name="Lo W.-S."/>
            <person name="Chang T.-H."/>
            <person name="Kuo C.-H."/>
        </authorList>
    </citation>
    <scope>NUCLEOTIDE SEQUENCE [LARGE SCALE GENOMIC DNA]</scope>
    <source>
        <strain evidence="2 3">IPMB12</strain>
    </source>
</reference>
<organism evidence="2 3">
    <name type="scientific">Zophobihabitans entericus</name>
    <dbReference type="NCBI Taxonomy" id="1635327"/>
    <lineage>
        <taxon>Bacteria</taxon>
        <taxon>Pseudomonadati</taxon>
        <taxon>Pseudomonadota</taxon>
        <taxon>Gammaproteobacteria</taxon>
        <taxon>Orbales</taxon>
        <taxon>Orbaceae</taxon>
        <taxon>Zophobihabitans</taxon>
    </lineage>
</organism>
<dbReference type="GO" id="GO:0030488">
    <property type="term" value="P:tRNA methylation"/>
    <property type="evidence" value="ECO:0007669"/>
    <property type="project" value="TreeGrafter"/>
</dbReference>
<sequence length="452" mass="50385">MINTLNLSIVGHTNVGKTSFLRAISRNASFGEVSDKPGTTRHVESMTLTLKNQQKIVFFDTPGLEDSIALYEYIQDLVQPKEKLDGIDKLSRFLASPEAEHRFEQEAKVIRQLLKSDAGLYIIDVREPVLAKYHDELAILAESNKPLLAVFNFTASENNQEEAWKVLLSRVGIHAIIRFDAVLPPVDGELRLYQSLSLLVEPAKELISNLLTELSDKQAQRQNTANQIVAEALVDVTAAYRLIKPDDKLAIEELQNQVREREYKAIKSLLKLYAFDERYETEYQVPLSEGRFDSDLFNAEALKQMGIQLSKGVVTGAITGAGIDLAVGGLTLGTATLIGAAIGGLSQTANHYGARLMSKFSGHKRLTVDDTIICFLSLRLQQLCASLCARSHANLQIVTLPSPEQTLWKKGKLPTILARTRSHPEWSILNKNHRTHDARRQNIIEELAKQLP</sequence>
<gene>
    <name evidence="2" type="ORF">IPMB12_05935</name>
</gene>
<dbReference type="KEGG" id="orb:IPMB12_05935"/>
<dbReference type="InterPro" id="IPR027417">
    <property type="entry name" value="P-loop_NTPase"/>
</dbReference>
<dbReference type="GO" id="GO:0002098">
    <property type="term" value="P:tRNA wobble uridine modification"/>
    <property type="evidence" value="ECO:0007669"/>
    <property type="project" value="TreeGrafter"/>
</dbReference>
<proteinExistence type="predicted"/>
<dbReference type="Pfam" id="PF01926">
    <property type="entry name" value="MMR_HSR1"/>
    <property type="match status" value="1"/>
</dbReference>
<evidence type="ECO:0000259" key="1">
    <source>
        <dbReference type="Pfam" id="PF01926"/>
    </source>
</evidence>
<accession>A0A6G9IC27</accession>
<evidence type="ECO:0000313" key="3">
    <source>
        <dbReference type="Proteomes" id="UP000501168"/>
    </source>
</evidence>
<dbReference type="InterPro" id="IPR005225">
    <property type="entry name" value="Small_GTP-bd"/>
</dbReference>
<dbReference type="Pfam" id="PF11981">
    <property type="entry name" value="DUF3482"/>
    <property type="match status" value="1"/>
</dbReference>
<dbReference type="InParanoid" id="A0A6G9IC27"/>
<dbReference type="NCBIfam" id="TIGR00231">
    <property type="entry name" value="small_GTP"/>
    <property type="match status" value="1"/>
</dbReference>
<keyword evidence="3" id="KW-1185">Reference proteome</keyword>
<dbReference type="RefSeq" id="WP_166915902.1">
    <property type="nucleotide sequence ID" value="NZ_CP050253.1"/>
</dbReference>
<dbReference type="InterPro" id="IPR021871">
    <property type="entry name" value="DUF3482"/>
</dbReference>
<dbReference type="GO" id="GO:0005829">
    <property type="term" value="C:cytosol"/>
    <property type="evidence" value="ECO:0007669"/>
    <property type="project" value="TreeGrafter"/>
</dbReference>
<dbReference type="Gene3D" id="3.40.50.300">
    <property type="entry name" value="P-loop containing nucleotide triphosphate hydrolases"/>
    <property type="match status" value="1"/>
</dbReference>
<dbReference type="GO" id="GO:0005525">
    <property type="term" value="F:GTP binding"/>
    <property type="evidence" value="ECO:0007669"/>
    <property type="project" value="InterPro"/>
</dbReference>
<dbReference type="EMBL" id="CP050253">
    <property type="protein sequence ID" value="QIQ21264.1"/>
    <property type="molecule type" value="Genomic_DNA"/>
</dbReference>
<protein>
    <submittedName>
        <fullName evidence="2">GTPase/DUF3482 domain-containing protein</fullName>
    </submittedName>
</protein>